<protein>
    <submittedName>
        <fullName evidence="4">DegT/DnrJ/EryC1/StrS family aminotransferase</fullName>
    </submittedName>
</protein>
<dbReference type="GO" id="GO:0008483">
    <property type="term" value="F:transaminase activity"/>
    <property type="evidence" value="ECO:0007669"/>
    <property type="project" value="UniProtKB-KW"/>
</dbReference>
<comment type="similarity">
    <text evidence="2 3">Belongs to the DegT/DnrJ/EryC1 family.</text>
</comment>
<proteinExistence type="inferred from homology"/>
<keyword evidence="1 3" id="KW-0663">Pyridoxal phosphate</keyword>
<dbReference type="Pfam" id="PF01041">
    <property type="entry name" value="DegT_DnrJ_EryC1"/>
    <property type="match status" value="1"/>
</dbReference>
<dbReference type="RefSeq" id="WP_371707611.1">
    <property type="nucleotide sequence ID" value="NZ_JBGOOL010000021.1"/>
</dbReference>
<evidence type="ECO:0000256" key="2">
    <source>
        <dbReference type="ARBA" id="ARBA00037999"/>
    </source>
</evidence>
<dbReference type="InterPro" id="IPR000653">
    <property type="entry name" value="DegT/StrS_aminotransferase"/>
</dbReference>
<accession>A0ABV4KQ54</accession>
<dbReference type="InterPro" id="IPR015421">
    <property type="entry name" value="PyrdxlP-dep_Trfase_major"/>
</dbReference>
<sequence>MTTQLFVPKFRVDECLEHVRECLEKGWTGMGFKTVEIEDEWKKYTSLPHAHFLSSATAGLHLAFEVLKRAHNWSDGDEVISASLTFVSTNHAIKYAGLEPIFADVDEYLCLDPQSIEEKITDKTKAVVFVGLGGNTGQLEAVAKLCKERGLALVLDAAHMAGSRFEGKHVGYNADVTVFSYQAVKNMPTADSGMICFQNPEYDALARKLTWLGINKDTYARTAAQGAYKWKYDVEDLGFKYHGNSIMAGMALVALKYLDNDNSYRRQLAKWYREELSECDNVKIVPIAQGCESSTHLLQIRVSNRDELLIKLNENDIYPGVHYTDNSEYKMYEKSGRCPKALIASNEIISLPMHMGITRHDVVNVVSMVKKYSK</sequence>
<evidence type="ECO:0000256" key="3">
    <source>
        <dbReference type="RuleBase" id="RU004508"/>
    </source>
</evidence>
<dbReference type="Proteomes" id="UP001569175">
    <property type="component" value="Unassembled WGS sequence"/>
</dbReference>
<dbReference type="Gene3D" id="3.40.640.10">
    <property type="entry name" value="Type I PLP-dependent aspartate aminotransferase-like (Major domain)"/>
    <property type="match status" value="1"/>
</dbReference>
<dbReference type="InterPro" id="IPR015424">
    <property type="entry name" value="PyrdxlP-dep_Trfase"/>
</dbReference>
<organism evidence="4 5">
    <name type="scientific">Vibrio atlanticus</name>
    <dbReference type="NCBI Taxonomy" id="693153"/>
    <lineage>
        <taxon>Bacteria</taxon>
        <taxon>Pseudomonadati</taxon>
        <taxon>Pseudomonadota</taxon>
        <taxon>Gammaproteobacteria</taxon>
        <taxon>Vibrionales</taxon>
        <taxon>Vibrionaceae</taxon>
        <taxon>Vibrio</taxon>
    </lineage>
</organism>
<keyword evidence="4" id="KW-0808">Transferase</keyword>
<gene>
    <name evidence="4" type="ORF">ACED57_09455</name>
</gene>
<dbReference type="PANTHER" id="PTHR30244:SF34">
    <property type="entry name" value="DTDP-4-AMINO-4,6-DIDEOXYGALACTOSE TRANSAMINASE"/>
    <property type="match status" value="1"/>
</dbReference>
<keyword evidence="4" id="KW-0032">Aminotransferase</keyword>
<reference evidence="4 5" key="1">
    <citation type="submission" date="2024-06" db="EMBL/GenBank/DDBJ databases">
        <authorList>
            <person name="Steensen K."/>
            <person name="Seneca J."/>
            <person name="Bartlau N."/>
            <person name="Yu A.X."/>
            <person name="Polz M.F."/>
        </authorList>
    </citation>
    <scope>NUCLEOTIDE SEQUENCE [LARGE SCALE GENOMIC DNA]</scope>
    <source>
        <strain evidence="4 5">1F9</strain>
    </source>
</reference>
<dbReference type="PANTHER" id="PTHR30244">
    <property type="entry name" value="TRANSAMINASE"/>
    <property type="match status" value="1"/>
</dbReference>
<dbReference type="PIRSF" id="PIRSF000390">
    <property type="entry name" value="PLP_StrS"/>
    <property type="match status" value="1"/>
</dbReference>
<comment type="caution">
    <text evidence="4">The sequence shown here is derived from an EMBL/GenBank/DDBJ whole genome shotgun (WGS) entry which is preliminary data.</text>
</comment>
<dbReference type="SUPFAM" id="SSF53383">
    <property type="entry name" value="PLP-dependent transferases"/>
    <property type="match status" value="1"/>
</dbReference>
<evidence type="ECO:0000256" key="1">
    <source>
        <dbReference type="ARBA" id="ARBA00022898"/>
    </source>
</evidence>
<keyword evidence="5" id="KW-1185">Reference proteome</keyword>
<dbReference type="EMBL" id="JBGOOL010000021">
    <property type="protein sequence ID" value="MEZ8053374.1"/>
    <property type="molecule type" value="Genomic_DNA"/>
</dbReference>
<name>A0ABV4KQ54_9VIBR</name>
<evidence type="ECO:0000313" key="5">
    <source>
        <dbReference type="Proteomes" id="UP001569175"/>
    </source>
</evidence>
<dbReference type="InterPro" id="IPR015422">
    <property type="entry name" value="PyrdxlP-dep_Trfase_small"/>
</dbReference>
<dbReference type="Gene3D" id="3.90.1150.10">
    <property type="entry name" value="Aspartate Aminotransferase, domain 1"/>
    <property type="match status" value="1"/>
</dbReference>
<evidence type="ECO:0000313" key="4">
    <source>
        <dbReference type="EMBL" id="MEZ8053374.1"/>
    </source>
</evidence>